<sequence>MNEYEEKFLKEIAEPIFNEYKKAVMAKILSNEERLKKQVLKTLESIAEKAKEIKDYKVKYIDFSLLQIEFLRETYEVSAIAYDENWYVEEGIFEVFSIEYIFDELKDIKDKLYKDIKKYVGKIRASSIDQYILKQLPMYNTYFSYFLIKWLKQWDEEMSFKEMPKDETLQVIWGEYKNYSQKVFYYDTSVKTEEMFKEKVKKCKKEEMVFSIWTGLKVNKLTIENKDISCMNLKGSELKDVFFSSSMAVGLNFKKADLRKCYFKNCDLGASDFSESYLEEVVFENCILRNINFKNSQINKVYLINGKKVKIVLNEEDFKYQI</sequence>
<gene>
    <name evidence="1" type="ORF">CLOSAC_02620</name>
</gene>
<dbReference type="RefSeq" id="WP_077863751.1">
    <property type="nucleotide sequence ID" value="NZ_LZYZ01000001.1"/>
</dbReference>
<dbReference type="Proteomes" id="UP000191154">
    <property type="component" value="Unassembled WGS sequence"/>
</dbReference>
<comment type="caution">
    <text evidence="1">The sequence shown here is derived from an EMBL/GenBank/DDBJ whole genome shotgun (WGS) entry which is preliminary data.</text>
</comment>
<dbReference type="InterPro" id="IPR001646">
    <property type="entry name" value="5peptide_repeat"/>
</dbReference>
<protein>
    <submittedName>
        <fullName evidence="1">Pentapeptide repeat protein</fullName>
    </submittedName>
</protein>
<dbReference type="STRING" id="169679.CSACC_36450"/>
<dbReference type="Gene3D" id="2.160.20.80">
    <property type="entry name" value="E3 ubiquitin-protein ligase SopA"/>
    <property type="match status" value="1"/>
</dbReference>
<reference evidence="1 2" key="1">
    <citation type="submission" date="2016-05" db="EMBL/GenBank/DDBJ databases">
        <title>Microbial solvent formation.</title>
        <authorList>
            <person name="Poehlein A."/>
            <person name="Montoya Solano J.D."/>
            <person name="Flitsch S."/>
            <person name="Krabben P."/>
            <person name="Duerre P."/>
            <person name="Daniel R."/>
        </authorList>
    </citation>
    <scope>NUCLEOTIDE SEQUENCE [LARGE SCALE GENOMIC DNA]</scope>
    <source>
        <strain evidence="1 2">L1-8</strain>
    </source>
</reference>
<dbReference type="EMBL" id="LZYZ01000001">
    <property type="protein sequence ID" value="OOM15991.1"/>
    <property type="molecule type" value="Genomic_DNA"/>
</dbReference>
<accession>A0A1S8NI99</accession>
<evidence type="ECO:0000313" key="1">
    <source>
        <dbReference type="EMBL" id="OOM15991.1"/>
    </source>
</evidence>
<evidence type="ECO:0000313" key="2">
    <source>
        <dbReference type="Proteomes" id="UP000191154"/>
    </source>
</evidence>
<dbReference type="AlphaFoldDB" id="A0A1S8NI99"/>
<proteinExistence type="predicted"/>
<dbReference type="SUPFAM" id="SSF141571">
    <property type="entry name" value="Pentapeptide repeat-like"/>
    <property type="match status" value="1"/>
</dbReference>
<name>A0A1S8NI99_CLOSA</name>
<dbReference type="Pfam" id="PF13599">
    <property type="entry name" value="Pentapeptide_4"/>
    <property type="match status" value="1"/>
</dbReference>
<organism evidence="1 2">
    <name type="scientific">Clostridium saccharobutylicum</name>
    <dbReference type="NCBI Taxonomy" id="169679"/>
    <lineage>
        <taxon>Bacteria</taxon>
        <taxon>Bacillati</taxon>
        <taxon>Bacillota</taxon>
        <taxon>Clostridia</taxon>
        <taxon>Eubacteriales</taxon>
        <taxon>Clostridiaceae</taxon>
        <taxon>Clostridium</taxon>
    </lineage>
</organism>